<dbReference type="InterPro" id="IPR025427">
    <property type="entry name" value="DUF4160"/>
</dbReference>
<dbReference type="Pfam" id="PF13711">
    <property type="entry name" value="DUF4160"/>
    <property type="match status" value="1"/>
</dbReference>
<organism evidence="1 2">
    <name type="scientific">Pseudothauera rhizosphaerae</name>
    <dbReference type="NCBI Taxonomy" id="2565932"/>
    <lineage>
        <taxon>Bacteria</taxon>
        <taxon>Pseudomonadati</taxon>
        <taxon>Pseudomonadota</taxon>
        <taxon>Betaproteobacteria</taxon>
        <taxon>Rhodocyclales</taxon>
        <taxon>Zoogloeaceae</taxon>
        <taxon>Pseudothauera</taxon>
    </lineage>
</organism>
<name>A0A4S4AET7_9RHOO</name>
<dbReference type="AlphaFoldDB" id="A0A4S4AET7"/>
<evidence type="ECO:0000313" key="2">
    <source>
        <dbReference type="Proteomes" id="UP000307956"/>
    </source>
</evidence>
<reference evidence="1 2" key="1">
    <citation type="submission" date="2019-04" db="EMBL/GenBank/DDBJ databases">
        <title>Azoarcus rhizosphaerae sp. nov. isolated from rhizosphere of Ficus religiosa.</title>
        <authorList>
            <person name="Lin S.-Y."/>
            <person name="Hameed A."/>
            <person name="Hsu Y.-H."/>
            <person name="Young C.-C."/>
        </authorList>
    </citation>
    <scope>NUCLEOTIDE SEQUENCE [LARGE SCALE GENOMIC DNA]</scope>
    <source>
        <strain evidence="1 2">CC-YHH848</strain>
    </source>
</reference>
<keyword evidence="2" id="KW-1185">Reference proteome</keyword>
<dbReference type="EMBL" id="SSOD01000017">
    <property type="protein sequence ID" value="THF57651.1"/>
    <property type="molecule type" value="Genomic_DNA"/>
</dbReference>
<proteinExistence type="predicted"/>
<protein>
    <submittedName>
        <fullName evidence="1">DUF4160 domain-containing protein</fullName>
    </submittedName>
</protein>
<evidence type="ECO:0000313" key="1">
    <source>
        <dbReference type="EMBL" id="THF57651.1"/>
    </source>
</evidence>
<dbReference type="Proteomes" id="UP000307956">
    <property type="component" value="Unassembled WGS sequence"/>
</dbReference>
<dbReference type="OrthoDB" id="122670at2"/>
<gene>
    <name evidence="1" type="ORF">E6O51_17640</name>
</gene>
<sequence>MAIDFVCHVSTLGVQTQTLPSSRAFPQGRGTSVASNTVISGFLPEHKLVLVRAWVEIHREELLANWHAGGPEGEFFRMEPLR</sequence>
<comment type="caution">
    <text evidence="1">The sequence shown here is derived from an EMBL/GenBank/DDBJ whole genome shotgun (WGS) entry which is preliminary data.</text>
</comment>
<accession>A0A4S4AET7</accession>